<dbReference type="Pfam" id="PF00680">
    <property type="entry name" value="RdRP_1"/>
    <property type="match status" value="1"/>
</dbReference>
<dbReference type="InterPro" id="IPR043502">
    <property type="entry name" value="DNA/RNA_pol_sf"/>
</dbReference>
<proteinExistence type="predicted"/>
<feature type="compositionally biased region" description="Basic and acidic residues" evidence="4">
    <location>
        <begin position="86"/>
        <end position="107"/>
    </location>
</feature>
<dbReference type="GO" id="GO:0003968">
    <property type="term" value="F:RNA-directed RNA polymerase activity"/>
    <property type="evidence" value="ECO:0007669"/>
    <property type="project" value="UniProtKB-KW"/>
</dbReference>
<evidence type="ECO:0000256" key="3">
    <source>
        <dbReference type="ARBA" id="ARBA00022953"/>
    </source>
</evidence>
<protein>
    <submittedName>
        <fullName evidence="6">RNA-dependent RNA polymerase</fullName>
    </submittedName>
</protein>
<evidence type="ECO:0000256" key="4">
    <source>
        <dbReference type="SAM" id="MobiDB-lite"/>
    </source>
</evidence>
<gene>
    <name evidence="6" type="primary">RdRp</name>
</gene>
<keyword evidence="3" id="KW-0693">Viral RNA replication</keyword>
<evidence type="ECO:0000259" key="5">
    <source>
        <dbReference type="PROSITE" id="PS50507"/>
    </source>
</evidence>
<keyword evidence="6" id="KW-0696">RNA-directed RNA polymerase</keyword>
<dbReference type="EMBL" id="MT764195">
    <property type="protein sequence ID" value="QOI17252.1"/>
    <property type="molecule type" value="Genomic_RNA"/>
</dbReference>
<organism evidence="6">
    <name type="scientific">Caloscypha fulgens mycovirus 1</name>
    <dbReference type="NCBI Taxonomy" id="2778769"/>
    <lineage>
        <taxon>Viruses</taxon>
        <taxon>Riboviria</taxon>
    </lineage>
</organism>
<name>A0A7L8Y960_9VIRU</name>
<dbReference type="PROSITE" id="PS50507">
    <property type="entry name" value="RDRP_SSRNA_POS"/>
    <property type="match status" value="1"/>
</dbReference>
<dbReference type="InterPro" id="IPR007094">
    <property type="entry name" value="RNA-dir_pol_PSvirus"/>
</dbReference>
<feature type="region of interest" description="Disordered" evidence="4">
    <location>
        <begin position="1"/>
        <end position="21"/>
    </location>
</feature>
<evidence type="ECO:0000256" key="1">
    <source>
        <dbReference type="ARBA" id="ARBA00022679"/>
    </source>
</evidence>
<evidence type="ECO:0000313" key="6">
    <source>
        <dbReference type="EMBL" id="QOI17252.1"/>
    </source>
</evidence>
<feature type="compositionally biased region" description="Basic residues" evidence="4">
    <location>
        <begin position="108"/>
        <end position="120"/>
    </location>
</feature>
<reference evidence="6" key="1">
    <citation type="submission" date="2020-07" db="EMBL/GenBank/DDBJ databases">
        <title>Multiple infection by bipartite mycoviruses and a dsRNA virus related to the family Totiviridae in the ascomycetous fungus Caloscypha fulgens.</title>
        <authorList>
            <person name="Sahin E."/>
            <person name="Akata I."/>
            <person name="Keskin E."/>
        </authorList>
    </citation>
    <scope>NUCLEOTIDE SEQUENCE</scope>
    <source>
        <strain evidence="6">ANK VIR-77</strain>
    </source>
</reference>
<accession>A0A7L8Y960</accession>
<dbReference type="GO" id="GO:0006351">
    <property type="term" value="P:DNA-templated transcription"/>
    <property type="evidence" value="ECO:0007669"/>
    <property type="project" value="InterPro"/>
</dbReference>
<keyword evidence="2" id="KW-0548">Nucleotidyltransferase</keyword>
<sequence>MSFELTSDGMSDNSMRSASAEPPYHATNLMVVGGVLRIRKFNISYMDGPLIDADDVIAELPRVITAPRASLNGADTKGHQTNSDGVRTEETNESVRSDGRSRTQRRNDTRRHAKLVKRHSTSTSASNKLQEGFKFIDVHTSPVRLGKFSKELRFAKPDPAVLEYVMEGGGGVEGFDPSKHCFMESCGDVQMAHLKMYDNQTEIGPRFDELENPEKGRWALEQAIDWVQDALQLPNLLPCIDDFSMEDVNFDPDKSAGVYYRLQGFRKRGEVAPIARAEAVNATIRLLMGEIVPHRCTRIGGRGKPISMSEKEAIAQGLKKGRAIHMTDTRDHFILGLTEQPLNDAWKQPKFPISVGRGWFHGDASEFVARHSTVGEHYCFDAEKFDSSLMSWLIHIAISIMRFQFVEGHSHKYDNYWHFVEESLLHSFVFRDDGFIFEKYNGTSSGHNHNSLAQSICTLIMAAFGVFYENHDLTIETIRRNFSAEALGDDNYTSQSNVLRATSVDERGLRVWKVFRVSWLGSKSFSTQVLCEGAIGDDNWDEDSMYGSVQYLGKYFRSLWFRDLEAKERRVAIPHRPLIETIVRLLYPEGVSMLKEDEAWEDMNGDNRGARVGGHMLDGFGNPNTRRWLDGLVFFCNAAGYSCELSGAERMRKRFERMRVDFPQEELDFSEFTYQRWLQIVIWDKEGELRSIEQVP</sequence>
<dbReference type="GO" id="GO:0039694">
    <property type="term" value="P:viral RNA genome replication"/>
    <property type="evidence" value="ECO:0007669"/>
    <property type="project" value="InterPro"/>
</dbReference>
<dbReference type="SUPFAM" id="SSF56672">
    <property type="entry name" value="DNA/RNA polymerases"/>
    <property type="match status" value="1"/>
</dbReference>
<feature type="domain" description="RdRp catalytic" evidence="5">
    <location>
        <begin position="375"/>
        <end position="503"/>
    </location>
</feature>
<evidence type="ECO:0000256" key="2">
    <source>
        <dbReference type="ARBA" id="ARBA00022695"/>
    </source>
</evidence>
<keyword evidence="1" id="KW-0808">Transferase</keyword>
<dbReference type="GO" id="GO:0003723">
    <property type="term" value="F:RNA binding"/>
    <property type="evidence" value="ECO:0007669"/>
    <property type="project" value="InterPro"/>
</dbReference>
<feature type="region of interest" description="Disordered" evidence="4">
    <location>
        <begin position="71"/>
        <end position="125"/>
    </location>
</feature>
<feature type="compositionally biased region" description="Polar residues" evidence="4">
    <location>
        <begin position="1"/>
        <end position="17"/>
    </location>
</feature>
<dbReference type="InterPro" id="IPR001205">
    <property type="entry name" value="RNA-dir_pol_C"/>
</dbReference>